<evidence type="ECO:0000313" key="2">
    <source>
        <dbReference type="Proteomes" id="UP000076798"/>
    </source>
</evidence>
<dbReference type="AlphaFoldDB" id="A0A166CQW0"/>
<reference evidence="1 2" key="1">
    <citation type="journal article" date="2016" name="Mol. Biol. Evol.">
        <title>Comparative Genomics of Early-Diverging Mushroom-Forming Fungi Provides Insights into the Origins of Lignocellulose Decay Capabilities.</title>
        <authorList>
            <person name="Nagy L.G."/>
            <person name="Riley R."/>
            <person name="Tritt A."/>
            <person name="Adam C."/>
            <person name="Daum C."/>
            <person name="Floudas D."/>
            <person name="Sun H."/>
            <person name="Yadav J.S."/>
            <person name="Pangilinan J."/>
            <person name="Larsson K.H."/>
            <person name="Matsuura K."/>
            <person name="Barry K."/>
            <person name="Labutti K."/>
            <person name="Kuo R."/>
            <person name="Ohm R.A."/>
            <person name="Bhattacharya S.S."/>
            <person name="Shirouzu T."/>
            <person name="Yoshinaga Y."/>
            <person name="Martin F.M."/>
            <person name="Grigoriev I.V."/>
            <person name="Hibbett D.S."/>
        </authorList>
    </citation>
    <scope>NUCLEOTIDE SEQUENCE [LARGE SCALE GENOMIC DNA]</scope>
    <source>
        <strain evidence="1 2">HHB10207 ss-3</strain>
    </source>
</reference>
<dbReference type="Proteomes" id="UP000076798">
    <property type="component" value="Unassembled WGS sequence"/>
</dbReference>
<evidence type="ECO:0000313" key="1">
    <source>
        <dbReference type="EMBL" id="KZT37716.1"/>
    </source>
</evidence>
<keyword evidence="2" id="KW-1185">Reference proteome</keyword>
<proteinExistence type="predicted"/>
<protein>
    <recommendedName>
        <fullName evidence="3">F-box domain-containing protein</fullName>
    </recommendedName>
</protein>
<accession>A0A166CQW0</accession>
<organism evidence="1 2">
    <name type="scientific">Sistotremastrum suecicum HHB10207 ss-3</name>
    <dbReference type="NCBI Taxonomy" id="1314776"/>
    <lineage>
        <taxon>Eukaryota</taxon>
        <taxon>Fungi</taxon>
        <taxon>Dikarya</taxon>
        <taxon>Basidiomycota</taxon>
        <taxon>Agaricomycotina</taxon>
        <taxon>Agaricomycetes</taxon>
        <taxon>Sistotremastrales</taxon>
        <taxon>Sistotremastraceae</taxon>
        <taxon>Sistotremastrum</taxon>
    </lineage>
</organism>
<evidence type="ECO:0008006" key="3">
    <source>
        <dbReference type="Google" id="ProtNLM"/>
    </source>
</evidence>
<dbReference type="EMBL" id="KV428078">
    <property type="protein sequence ID" value="KZT37716.1"/>
    <property type="molecule type" value="Genomic_DNA"/>
</dbReference>
<sequence>MLLDELPAETLRDIMKHCVEDNLALSPKQRLKAALRLGTINRRLRDISLTCPEVWCTIHLQWKQDVVVLFLQRAKQSAKDPPLFIHLDTNGCQIKTLNARIDDWVFFFKKNMKFIKTLNIVIFHSNPALAVAFNVAAPLLQSCSITVGSKIRLATTLFSKQAPQLAIARFRSTSHFDFGHASSLRVLNLEIDQQNAKGFLNAMEATPGIESLTLKGVQNPLPLPLHLRGRRPLVLSQCRSLTIVHMPRMSARQLMSLLRLPSLVTLDYQEIQDFEPSESEITMASALTFMTEFSSTLPNPTLSIDILPYQIVVRLTATPFCFCFTSDWSGLPYLALPDQTTSLRIFAELEDLLTCSASCFIQPEQFIFSYNLIDTKHLCSVLFFALRNDFQTLVARMFRAYPSIQSLQLHQVQHPARALLDDLQILPQLSSVEFRSGNSLISPETWQLLQDIQEARGVSIHMKMP</sequence>
<gene>
    <name evidence="1" type="ORF">SISSUDRAFT_1048132</name>
</gene>
<name>A0A166CQW0_9AGAM</name>
<dbReference type="OrthoDB" id="3365698at2759"/>